<dbReference type="EMBL" id="BAAACF010000006">
    <property type="protein sequence ID" value="GAA0729622.1"/>
    <property type="molecule type" value="Genomic_DNA"/>
</dbReference>
<evidence type="ECO:0000313" key="2">
    <source>
        <dbReference type="Proteomes" id="UP001500339"/>
    </source>
</evidence>
<proteinExistence type="predicted"/>
<dbReference type="Proteomes" id="UP001500339">
    <property type="component" value="Unassembled WGS sequence"/>
</dbReference>
<accession>A0ABN1J5V2</accession>
<comment type="caution">
    <text evidence="1">The sequence shown here is derived from an EMBL/GenBank/DDBJ whole genome shotgun (WGS) entry which is preliminary data.</text>
</comment>
<reference evidence="1 2" key="1">
    <citation type="journal article" date="2019" name="Int. J. Syst. Evol. Microbiol.">
        <title>The Global Catalogue of Microorganisms (GCM) 10K type strain sequencing project: providing services to taxonomists for standard genome sequencing and annotation.</title>
        <authorList>
            <consortium name="The Broad Institute Genomics Platform"/>
            <consortium name="The Broad Institute Genome Sequencing Center for Infectious Disease"/>
            <person name="Wu L."/>
            <person name="Ma J."/>
        </authorList>
    </citation>
    <scope>NUCLEOTIDE SEQUENCE [LARGE SCALE GENOMIC DNA]</scope>
    <source>
        <strain evidence="1 2">JCM 1405</strain>
    </source>
</reference>
<protein>
    <submittedName>
        <fullName evidence="1">DUF2164 domain-containing protein</fullName>
    </submittedName>
</protein>
<sequence length="74" mass="8757">MDKIVLNKDKKKQMIEDIKEYFSNEREEEIGDLAASMVLDFVINKLAPEFYNKGVEDSYRYMSEKIEDMLGLEK</sequence>
<dbReference type="Pfam" id="PF09932">
    <property type="entry name" value="DUF2164"/>
    <property type="match status" value="1"/>
</dbReference>
<dbReference type="InterPro" id="IPR018680">
    <property type="entry name" value="DUF2164"/>
</dbReference>
<organism evidence="1 2">
    <name type="scientific">Clostridium malenominatum</name>
    <dbReference type="NCBI Taxonomy" id="1539"/>
    <lineage>
        <taxon>Bacteria</taxon>
        <taxon>Bacillati</taxon>
        <taxon>Bacillota</taxon>
        <taxon>Clostridia</taxon>
        <taxon>Eubacteriales</taxon>
        <taxon>Clostridiaceae</taxon>
        <taxon>Clostridium</taxon>
    </lineage>
</organism>
<dbReference type="RefSeq" id="WP_343770946.1">
    <property type="nucleotide sequence ID" value="NZ_BAAACF010000006.1"/>
</dbReference>
<keyword evidence="2" id="KW-1185">Reference proteome</keyword>
<name>A0ABN1J5V2_9CLOT</name>
<evidence type="ECO:0000313" key="1">
    <source>
        <dbReference type="EMBL" id="GAA0729622.1"/>
    </source>
</evidence>
<gene>
    <name evidence="1" type="ORF">GCM10008905_29840</name>
</gene>